<dbReference type="Proteomes" id="UP000214720">
    <property type="component" value="Unassembled WGS sequence"/>
</dbReference>
<proteinExistence type="predicted"/>
<evidence type="ECO:0000313" key="3">
    <source>
        <dbReference type="EMBL" id="OXC74232.1"/>
    </source>
</evidence>
<keyword evidence="2" id="KW-0732">Signal</keyword>
<evidence type="ECO:0000256" key="1">
    <source>
        <dbReference type="SAM" id="MobiDB-lite"/>
    </source>
</evidence>
<dbReference type="RefSeq" id="WP_089164170.1">
    <property type="nucleotide sequence ID" value="NZ_MTHB01000228.1"/>
</dbReference>
<organism evidence="3 4">
    <name type="scientific">Caballeronia sordidicola</name>
    <name type="common">Burkholderia sordidicola</name>
    <dbReference type="NCBI Taxonomy" id="196367"/>
    <lineage>
        <taxon>Bacteria</taxon>
        <taxon>Pseudomonadati</taxon>
        <taxon>Pseudomonadota</taxon>
        <taxon>Betaproteobacteria</taxon>
        <taxon>Burkholderiales</taxon>
        <taxon>Burkholderiaceae</taxon>
        <taxon>Caballeronia</taxon>
    </lineage>
</organism>
<feature type="compositionally biased region" description="Low complexity" evidence="1">
    <location>
        <begin position="31"/>
        <end position="43"/>
    </location>
</feature>
<comment type="caution">
    <text evidence="3">The sequence shown here is derived from an EMBL/GenBank/DDBJ whole genome shotgun (WGS) entry which is preliminary data.</text>
</comment>
<dbReference type="Pfam" id="PF13663">
    <property type="entry name" value="DUF4148"/>
    <property type="match status" value="1"/>
</dbReference>
<protein>
    <recommendedName>
        <fullName evidence="5">Purine nucleoside phosphorylase</fullName>
    </recommendedName>
</protein>
<sequence length="98" mass="10023">MSKFHFARLAFASATISIAFTSAAFAQTAATGATAQPGGAPATRASEKADLKNLESHGYRPAANESNYPNDIQKAEKATYGSGATGSTNVRTPASPSN</sequence>
<name>A0A226WSU4_CABSO</name>
<evidence type="ECO:0000313" key="4">
    <source>
        <dbReference type="Proteomes" id="UP000214720"/>
    </source>
</evidence>
<dbReference type="InterPro" id="IPR025421">
    <property type="entry name" value="DUF4148"/>
</dbReference>
<evidence type="ECO:0008006" key="5">
    <source>
        <dbReference type="Google" id="ProtNLM"/>
    </source>
</evidence>
<feature type="chain" id="PRO_5012556440" description="Purine nucleoside phosphorylase" evidence="2">
    <location>
        <begin position="27"/>
        <end position="98"/>
    </location>
</feature>
<gene>
    <name evidence="3" type="ORF">BSU04_32900</name>
</gene>
<feature type="region of interest" description="Disordered" evidence="1">
    <location>
        <begin position="31"/>
        <end position="98"/>
    </location>
</feature>
<accession>A0A226WSU4</accession>
<feature type="compositionally biased region" description="Polar residues" evidence="1">
    <location>
        <begin position="85"/>
        <end position="98"/>
    </location>
</feature>
<reference evidence="4" key="1">
    <citation type="submission" date="2017-01" db="EMBL/GenBank/DDBJ databases">
        <title>Genome Analysis of Deinococcus marmoris KOPRI26562.</title>
        <authorList>
            <person name="Kim J.H."/>
            <person name="Oh H.-M."/>
        </authorList>
    </citation>
    <scope>NUCLEOTIDE SEQUENCE [LARGE SCALE GENOMIC DNA]</scope>
    <source>
        <strain evidence="4">PAMC 26633</strain>
    </source>
</reference>
<feature type="compositionally biased region" description="Basic and acidic residues" evidence="1">
    <location>
        <begin position="45"/>
        <end position="58"/>
    </location>
</feature>
<dbReference type="AlphaFoldDB" id="A0A226WSU4"/>
<evidence type="ECO:0000256" key="2">
    <source>
        <dbReference type="SAM" id="SignalP"/>
    </source>
</evidence>
<dbReference type="EMBL" id="MTHB01000228">
    <property type="protein sequence ID" value="OXC74232.1"/>
    <property type="molecule type" value="Genomic_DNA"/>
</dbReference>
<feature type="signal peptide" evidence="2">
    <location>
        <begin position="1"/>
        <end position="26"/>
    </location>
</feature>
<dbReference type="OrthoDB" id="9028872at2"/>